<dbReference type="EMBL" id="CP019312">
    <property type="protein sequence ID" value="APX12601.1"/>
    <property type="molecule type" value="Genomic_DNA"/>
</dbReference>
<organism evidence="3 4">
    <name type="scientific">Tateyamaria omphalii</name>
    <dbReference type="NCBI Taxonomy" id="299262"/>
    <lineage>
        <taxon>Bacteria</taxon>
        <taxon>Pseudomonadati</taxon>
        <taxon>Pseudomonadota</taxon>
        <taxon>Alphaproteobacteria</taxon>
        <taxon>Rhodobacterales</taxon>
        <taxon>Roseobacteraceae</taxon>
        <taxon>Tateyamaria</taxon>
    </lineage>
</organism>
<accession>A0A1P8MX56</accession>
<dbReference type="PANTHER" id="PTHR35535:SF2">
    <property type="entry name" value="DUF306 DOMAIN-CONTAINING PROTEIN"/>
    <property type="match status" value="1"/>
</dbReference>
<keyword evidence="4" id="KW-1185">Reference proteome</keyword>
<dbReference type="Proteomes" id="UP000186336">
    <property type="component" value="Chromosome"/>
</dbReference>
<reference evidence="3 4" key="1">
    <citation type="submission" date="2017-01" db="EMBL/GenBank/DDBJ databases">
        <title>Complete genome of Tateyamaria omphalii DOK1-4 isolated from seawater in Dokdo.</title>
        <authorList>
            <person name="Kim J.H."/>
            <person name="Chi W.-J."/>
        </authorList>
    </citation>
    <scope>NUCLEOTIDE SEQUENCE [LARGE SCALE GENOMIC DNA]</scope>
    <source>
        <strain evidence="3 4">DOK1-4</strain>
    </source>
</reference>
<gene>
    <name evidence="3" type="ORF">BWR18_13600</name>
</gene>
<dbReference type="Pfam" id="PF03724">
    <property type="entry name" value="META"/>
    <property type="match status" value="1"/>
</dbReference>
<dbReference type="STRING" id="299262.BWR18_13600"/>
<feature type="domain" description="DUF306" evidence="2">
    <location>
        <begin position="29"/>
        <end position="125"/>
    </location>
</feature>
<proteinExistence type="predicted"/>
<dbReference type="InterPro" id="IPR038670">
    <property type="entry name" value="HslJ-like_sf"/>
</dbReference>
<feature type="chain" id="PRO_5013292404" description="DUF306 domain-containing protein" evidence="1">
    <location>
        <begin position="19"/>
        <end position="130"/>
    </location>
</feature>
<keyword evidence="1" id="KW-0732">Signal</keyword>
<dbReference type="Gene3D" id="2.40.128.270">
    <property type="match status" value="1"/>
</dbReference>
<evidence type="ECO:0000256" key="1">
    <source>
        <dbReference type="SAM" id="SignalP"/>
    </source>
</evidence>
<evidence type="ECO:0000313" key="3">
    <source>
        <dbReference type="EMBL" id="APX12601.1"/>
    </source>
</evidence>
<sequence>MIRAAALTLLASIPACQADETVARYGAADRLWELQTLNGSALPGPTTLEFQPGGPVSGQAPCNSFSATNTVPYPWFQLSPILATRTACADLDAETAYLDALARMTQSEVREGTLFLRNDDGDEMVFTTSD</sequence>
<dbReference type="OrthoDB" id="7777568at2"/>
<protein>
    <recommendedName>
        <fullName evidence="2">DUF306 domain-containing protein</fullName>
    </recommendedName>
</protein>
<evidence type="ECO:0000313" key="4">
    <source>
        <dbReference type="Proteomes" id="UP000186336"/>
    </source>
</evidence>
<dbReference type="InterPro" id="IPR005184">
    <property type="entry name" value="DUF306_Meta_HslJ"/>
</dbReference>
<evidence type="ECO:0000259" key="2">
    <source>
        <dbReference type="Pfam" id="PF03724"/>
    </source>
</evidence>
<feature type="signal peptide" evidence="1">
    <location>
        <begin position="1"/>
        <end position="18"/>
    </location>
</feature>
<dbReference type="RefSeq" id="WP_076628999.1">
    <property type="nucleotide sequence ID" value="NZ_CP019312.1"/>
</dbReference>
<dbReference type="AlphaFoldDB" id="A0A1P8MX56"/>
<name>A0A1P8MX56_9RHOB</name>
<dbReference type="InterPro" id="IPR053147">
    <property type="entry name" value="Hsp_HslJ-like"/>
</dbReference>
<dbReference type="PANTHER" id="PTHR35535">
    <property type="entry name" value="HEAT SHOCK PROTEIN HSLJ"/>
    <property type="match status" value="1"/>
</dbReference>
<dbReference type="KEGG" id="tom:BWR18_13600"/>